<evidence type="ECO:0000313" key="5">
    <source>
        <dbReference type="EMBL" id="KAK9508505.1"/>
    </source>
</evidence>
<dbReference type="PROSITE" id="PS50222">
    <property type="entry name" value="EF_HAND_2"/>
    <property type="match status" value="3"/>
</dbReference>
<dbReference type="EMBL" id="JAPXFL010000003">
    <property type="protein sequence ID" value="KAK9508505.1"/>
    <property type="molecule type" value="Genomic_DNA"/>
</dbReference>
<dbReference type="InterPro" id="IPR002048">
    <property type="entry name" value="EF_hand_dom"/>
</dbReference>
<comment type="caution">
    <text evidence="5">The sequence shown here is derived from an EMBL/GenBank/DDBJ whole genome shotgun (WGS) entry which is preliminary data.</text>
</comment>
<organism evidence="5 6">
    <name type="scientific">Rhynocoris fuscipes</name>
    <dbReference type="NCBI Taxonomy" id="488301"/>
    <lineage>
        <taxon>Eukaryota</taxon>
        <taxon>Metazoa</taxon>
        <taxon>Ecdysozoa</taxon>
        <taxon>Arthropoda</taxon>
        <taxon>Hexapoda</taxon>
        <taxon>Insecta</taxon>
        <taxon>Pterygota</taxon>
        <taxon>Neoptera</taxon>
        <taxon>Paraneoptera</taxon>
        <taxon>Hemiptera</taxon>
        <taxon>Heteroptera</taxon>
        <taxon>Panheteroptera</taxon>
        <taxon>Cimicomorpha</taxon>
        <taxon>Reduviidae</taxon>
        <taxon>Harpactorinae</taxon>
        <taxon>Harpactorini</taxon>
        <taxon>Rhynocoris</taxon>
    </lineage>
</organism>
<evidence type="ECO:0000259" key="4">
    <source>
        <dbReference type="PROSITE" id="PS50222"/>
    </source>
</evidence>
<feature type="domain" description="EF-hand" evidence="4">
    <location>
        <begin position="107"/>
        <end position="142"/>
    </location>
</feature>
<reference evidence="5 6" key="1">
    <citation type="submission" date="2022-12" db="EMBL/GenBank/DDBJ databases">
        <title>Chromosome-level genome assembly of true bugs.</title>
        <authorList>
            <person name="Ma L."/>
            <person name="Li H."/>
        </authorList>
    </citation>
    <scope>NUCLEOTIDE SEQUENCE [LARGE SCALE GENOMIC DNA]</scope>
    <source>
        <strain evidence="5">Lab_2022b</strain>
    </source>
</reference>
<dbReference type="AlphaFoldDB" id="A0AAW1DEI5"/>
<dbReference type="SUPFAM" id="SSF47473">
    <property type="entry name" value="EF-hand"/>
    <property type="match status" value="1"/>
</dbReference>
<evidence type="ECO:0000313" key="6">
    <source>
        <dbReference type="Proteomes" id="UP001461498"/>
    </source>
</evidence>
<gene>
    <name evidence="5" type="ORF">O3M35_006046</name>
</gene>
<dbReference type="Proteomes" id="UP001461498">
    <property type="component" value="Unassembled WGS sequence"/>
</dbReference>
<protein>
    <recommendedName>
        <fullName evidence="4">EF-hand domain-containing protein</fullName>
    </recommendedName>
</protein>
<dbReference type="Gene3D" id="1.10.238.10">
    <property type="entry name" value="EF-hand"/>
    <property type="match status" value="1"/>
</dbReference>
<dbReference type="SMART" id="SM00054">
    <property type="entry name" value="EFh"/>
    <property type="match status" value="3"/>
</dbReference>
<feature type="domain" description="EF-hand" evidence="4">
    <location>
        <begin position="71"/>
        <end position="106"/>
    </location>
</feature>
<keyword evidence="3" id="KW-0106">Calcium</keyword>
<dbReference type="PANTHER" id="PTHR45942">
    <property type="entry name" value="PROTEIN PHOSPATASE 3 REGULATORY SUBUNIT B ALPHA ISOFORM TYPE 1"/>
    <property type="match status" value="1"/>
</dbReference>
<proteinExistence type="predicted"/>
<evidence type="ECO:0000256" key="3">
    <source>
        <dbReference type="ARBA" id="ARBA00022837"/>
    </source>
</evidence>
<sequence length="180" mass="21545">MFLQRFIKPRILQKPYNLIFVKNVSGVETNFPEEDVRNFKILYDKYDCMEKNSLDRWEFNNFVRGTMGRRLGAVDLHRIFALIDKNHDDLIQFDEILGHFERRLKSQKESDIRRAFSIFDKDNDGRMTLFETRLALLFLGEDYGNPRVRSVFIELDQDNDGEINFGDFKKLLENPERKRP</sequence>
<dbReference type="InterPro" id="IPR011992">
    <property type="entry name" value="EF-hand-dom_pair"/>
</dbReference>
<dbReference type="FunFam" id="1.10.238.10:FF:000001">
    <property type="entry name" value="Calmodulin 1"/>
    <property type="match status" value="1"/>
</dbReference>
<dbReference type="CDD" id="cd00051">
    <property type="entry name" value="EFh"/>
    <property type="match status" value="2"/>
</dbReference>
<dbReference type="InterPro" id="IPR018247">
    <property type="entry name" value="EF_Hand_1_Ca_BS"/>
</dbReference>
<evidence type="ECO:0000256" key="2">
    <source>
        <dbReference type="ARBA" id="ARBA00022737"/>
    </source>
</evidence>
<name>A0AAW1DEI5_9HEMI</name>
<keyword evidence="2" id="KW-0677">Repeat</keyword>
<dbReference type="Pfam" id="PF13499">
    <property type="entry name" value="EF-hand_7"/>
    <property type="match status" value="1"/>
</dbReference>
<keyword evidence="6" id="KW-1185">Reference proteome</keyword>
<evidence type="ECO:0000256" key="1">
    <source>
        <dbReference type="ARBA" id="ARBA00022723"/>
    </source>
</evidence>
<feature type="domain" description="EF-hand" evidence="4">
    <location>
        <begin position="143"/>
        <end position="178"/>
    </location>
</feature>
<dbReference type="PROSITE" id="PS00018">
    <property type="entry name" value="EF_HAND_1"/>
    <property type="match status" value="2"/>
</dbReference>
<dbReference type="GO" id="GO:0005509">
    <property type="term" value="F:calcium ion binding"/>
    <property type="evidence" value="ECO:0007669"/>
    <property type="project" value="InterPro"/>
</dbReference>
<keyword evidence="1" id="KW-0479">Metal-binding</keyword>
<accession>A0AAW1DEI5</accession>